<dbReference type="Proteomes" id="UP001172680">
    <property type="component" value="Unassembled WGS sequence"/>
</dbReference>
<gene>
    <name evidence="1" type="ORF">H2199_005220</name>
</gene>
<comment type="caution">
    <text evidence="1">The sequence shown here is derived from an EMBL/GenBank/DDBJ whole genome shotgun (WGS) entry which is preliminary data.</text>
</comment>
<proteinExistence type="predicted"/>
<dbReference type="EMBL" id="JAPDRP010000014">
    <property type="protein sequence ID" value="KAJ9642005.1"/>
    <property type="molecule type" value="Genomic_DNA"/>
</dbReference>
<sequence length="710" mass="78307">MKPDYGTGEMPEQICSGMLPTPETTPPNVNSIPEVYYGGQPSYQSRSEQFLNNLFNYELDDPAFQSVDSGSTGQAASAQTMPPSPSQPSKDRPEQQDEGYSSMSIDCLFDDSFDDYPDYLFTNYFDDPFDYPLPIEYFRKSAPLPVTRTSPVADFSVLGKRVDDGMAQSKEGLASTTPPISAETKDTKSEPESPRFTSLVAKKQMEIQSANTDFHYSGDGVLLIGDSPIDTSASDLPITHSCIPVSAEPDCSSEGELSPWSDCLETYTEDDDSPLHDLRRPAVEELLYVFFSTRGSTGSSGKTSGSAESAAASSPNRLDSGGTSAHPNAGWSSSKGKRKLSDASPDDDDGRDEDDIPRIRRKRNTFKGDDERLLACPFCKWKPLDYRTCHKYILKEISRLKQHLWRCHKVPTHCPICSTEFDSAKEHDNHVRERVCELREPKKWEGITEAQKDKLKRRVDPKKSKRDQWYAIFEILFPGHDLPESPYVEETLSEGLRTLQDFIALEGPTIVNRLVQTRLPQGLQPQEEEVRTFVQALFQHMVPAVLERFESSRHNGSSTPDSGYSSRGAAGRITPDGSQDNAADQISPLGSQYSLRVGQVPRNGSHNDITAAQISPAGIQSDSHAALTERQSIASAGSSGPKKLKATPEIRSGEPFSLDEGIDAADLFASWNAGGVSDNFGFDWFLADSGNAGDFLDNFDFDSYLVYSAT</sequence>
<evidence type="ECO:0000313" key="2">
    <source>
        <dbReference type="Proteomes" id="UP001172680"/>
    </source>
</evidence>
<keyword evidence="2" id="KW-1185">Reference proteome</keyword>
<accession>A0ACC2Z2P7</accession>
<evidence type="ECO:0000313" key="1">
    <source>
        <dbReference type="EMBL" id="KAJ9642005.1"/>
    </source>
</evidence>
<protein>
    <submittedName>
        <fullName evidence="1">Uncharacterized protein</fullName>
    </submittedName>
</protein>
<organism evidence="1 2">
    <name type="scientific">Coniosporium tulheliwenetii</name>
    <dbReference type="NCBI Taxonomy" id="3383036"/>
    <lineage>
        <taxon>Eukaryota</taxon>
        <taxon>Fungi</taxon>
        <taxon>Dikarya</taxon>
        <taxon>Ascomycota</taxon>
        <taxon>Pezizomycotina</taxon>
        <taxon>Dothideomycetes</taxon>
        <taxon>Dothideomycetes incertae sedis</taxon>
        <taxon>Coniosporium</taxon>
    </lineage>
</organism>
<name>A0ACC2Z2P7_9PEZI</name>
<reference evidence="1" key="1">
    <citation type="submission" date="2022-10" db="EMBL/GenBank/DDBJ databases">
        <title>Culturing micro-colonial fungi from biological soil crusts in the Mojave desert and describing Neophaeococcomyces mojavensis, and introducing the new genera and species Taxawa tesnikishii.</title>
        <authorList>
            <person name="Kurbessoian T."/>
            <person name="Stajich J.E."/>
        </authorList>
    </citation>
    <scope>NUCLEOTIDE SEQUENCE</scope>
    <source>
        <strain evidence="1">JES_115</strain>
    </source>
</reference>